<reference evidence="2 3" key="1">
    <citation type="submission" date="2016-10" db="EMBL/GenBank/DDBJ databases">
        <authorList>
            <person name="de Groot N.N."/>
        </authorList>
    </citation>
    <scope>NUCLEOTIDE SEQUENCE [LARGE SCALE GENOMIC DNA]</scope>
    <source>
        <strain evidence="2 3">Vu-144</strain>
    </source>
</reference>
<evidence type="ECO:0000313" key="3">
    <source>
        <dbReference type="Proteomes" id="UP000199041"/>
    </source>
</evidence>
<proteinExistence type="predicted"/>
<dbReference type="SUPFAM" id="SSF50156">
    <property type="entry name" value="PDZ domain-like"/>
    <property type="match status" value="1"/>
</dbReference>
<organism evidence="2 3">
    <name type="scientific">Arachidicoccus rhizosphaerae</name>
    <dbReference type="NCBI Taxonomy" id="551991"/>
    <lineage>
        <taxon>Bacteria</taxon>
        <taxon>Pseudomonadati</taxon>
        <taxon>Bacteroidota</taxon>
        <taxon>Chitinophagia</taxon>
        <taxon>Chitinophagales</taxon>
        <taxon>Chitinophagaceae</taxon>
        <taxon>Arachidicoccus</taxon>
    </lineage>
</organism>
<accession>A0A1H4CKZ4</accession>
<dbReference type="STRING" id="551991.SAMN05192529_1333"/>
<dbReference type="RefSeq" id="WP_139188199.1">
    <property type="nucleotide sequence ID" value="NZ_FNQY01000033.1"/>
</dbReference>
<dbReference type="Gene3D" id="3.30.750.170">
    <property type="match status" value="1"/>
</dbReference>
<dbReference type="SMART" id="SM00228">
    <property type="entry name" value="PDZ"/>
    <property type="match status" value="1"/>
</dbReference>
<dbReference type="GO" id="GO:0008236">
    <property type="term" value="F:serine-type peptidase activity"/>
    <property type="evidence" value="ECO:0007669"/>
    <property type="project" value="InterPro"/>
</dbReference>
<evidence type="ECO:0000259" key="1">
    <source>
        <dbReference type="SMART" id="SM00228"/>
    </source>
</evidence>
<dbReference type="PANTHER" id="PTHR32060">
    <property type="entry name" value="TAIL-SPECIFIC PROTEASE"/>
    <property type="match status" value="1"/>
</dbReference>
<dbReference type="PANTHER" id="PTHR32060:SF30">
    <property type="entry name" value="CARBOXY-TERMINAL PROCESSING PROTEASE CTPA"/>
    <property type="match status" value="1"/>
</dbReference>
<dbReference type="Pfam" id="PF17820">
    <property type="entry name" value="PDZ_6"/>
    <property type="match status" value="1"/>
</dbReference>
<dbReference type="GO" id="GO:0006508">
    <property type="term" value="P:proteolysis"/>
    <property type="evidence" value="ECO:0007669"/>
    <property type="project" value="InterPro"/>
</dbReference>
<dbReference type="Gene3D" id="2.30.42.10">
    <property type="match status" value="1"/>
</dbReference>
<dbReference type="Pfam" id="PF03572">
    <property type="entry name" value="Peptidase_S41"/>
    <property type="match status" value="1"/>
</dbReference>
<sequence length="438" mass="49423">MNNNSRPKYSYITEIGSEENVSLKNNKNLNSNNFTLLNSNIYGKESSLGFSPALVTIAKDNTYANIHVTKDSTICIIQWVTTGSPAFKAGLKRGDVVYRINNKEYVDWTNYDTEELVSAITGPSIKLTIRDGVNGNHLKDLEIHKDTYDINPIFKDTILNFNGKKIAYLALQTFSYNVDSFLNITFTNKFQNATDLIVDLRYNGGGYVEMAEYLDNLIAPLSTDNKIMYTTYFNQNFINKSAPLLKNIPLDYDFPNNGTWFDLNYLPSSDNPQMTHRFNKSIAKGGLTSLSKIIFIVSSETASASELCINNLKPYMDVHLVGAALGNKGDRTFGKPVGFFEIRIGKYRMWMPNFETKNANNEGEYFQGMKTEKQALDDLSKNFGNPAEQCLATALNELIKSESLNSSVAKNPILKSRNFVTPNRTNKMILKPNIKRRF</sequence>
<dbReference type="InterPro" id="IPR005151">
    <property type="entry name" value="Tail-specific_protease"/>
</dbReference>
<feature type="domain" description="PDZ" evidence="1">
    <location>
        <begin position="46"/>
        <end position="133"/>
    </location>
</feature>
<dbReference type="GO" id="GO:0004175">
    <property type="term" value="F:endopeptidase activity"/>
    <property type="evidence" value="ECO:0007669"/>
    <property type="project" value="TreeGrafter"/>
</dbReference>
<dbReference type="GO" id="GO:0030288">
    <property type="term" value="C:outer membrane-bounded periplasmic space"/>
    <property type="evidence" value="ECO:0007669"/>
    <property type="project" value="TreeGrafter"/>
</dbReference>
<evidence type="ECO:0000313" key="2">
    <source>
        <dbReference type="EMBL" id="SEA60983.1"/>
    </source>
</evidence>
<dbReference type="InterPro" id="IPR029045">
    <property type="entry name" value="ClpP/crotonase-like_dom_sf"/>
</dbReference>
<dbReference type="Gene3D" id="3.90.226.10">
    <property type="entry name" value="2-enoyl-CoA Hydratase, Chain A, domain 1"/>
    <property type="match status" value="1"/>
</dbReference>
<dbReference type="GO" id="GO:0007165">
    <property type="term" value="P:signal transduction"/>
    <property type="evidence" value="ECO:0007669"/>
    <property type="project" value="TreeGrafter"/>
</dbReference>
<keyword evidence="3" id="KW-1185">Reference proteome</keyword>
<dbReference type="InterPro" id="IPR001478">
    <property type="entry name" value="PDZ"/>
</dbReference>
<dbReference type="InterPro" id="IPR036034">
    <property type="entry name" value="PDZ_sf"/>
</dbReference>
<dbReference type="InterPro" id="IPR041489">
    <property type="entry name" value="PDZ_6"/>
</dbReference>
<gene>
    <name evidence="2" type="ORF">SAMN05192529_1333</name>
</gene>
<protein>
    <submittedName>
        <fullName evidence="2">PDZ domain (Also known as DHR or GLGF)</fullName>
    </submittedName>
</protein>
<dbReference type="OrthoDB" id="7168509at2"/>
<dbReference type="SUPFAM" id="SSF52096">
    <property type="entry name" value="ClpP/crotonase"/>
    <property type="match status" value="1"/>
</dbReference>
<name>A0A1H4CKZ4_9BACT</name>
<dbReference type="Proteomes" id="UP000199041">
    <property type="component" value="Unassembled WGS sequence"/>
</dbReference>
<dbReference type="AlphaFoldDB" id="A0A1H4CKZ4"/>
<dbReference type="EMBL" id="FNQY01000033">
    <property type="protein sequence ID" value="SEA60983.1"/>
    <property type="molecule type" value="Genomic_DNA"/>
</dbReference>